<reference evidence="4" key="2">
    <citation type="journal article" date="2022" name="Sci. Total Environ.">
        <title>Prevalence, transmission, and molecular epidemiology of tet(X)-positive bacteria among humans, animals, and environmental niches in China: An epidemiological, and genomic-based study.</title>
        <authorList>
            <person name="Dong N."/>
            <person name="Zeng Y."/>
            <person name="Cai C."/>
            <person name="Sun C."/>
            <person name="Lu J."/>
            <person name="Liu C."/>
            <person name="Zhou H."/>
            <person name="Sun Q."/>
            <person name="Shu L."/>
            <person name="Wang H."/>
            <person name="Wang Y."/>
            <person name="Wang S."/>
            <person name="Wu C."/>
            <person name="Chan E.W."/>
            <person name="Chen G."/>
            <person name="Shen Z."/>
            <person name="Chen S."/>
            <person name="Zhang R."/>
        </authorList>
    </citation>
    <scope>NUCLEOTIDE SEQUENCE</scope>
    <source>
        <strain evidence="4">R1692</strain>
    </source>
</reference>
<dbReference type="Pfam" id="PF04773">
    <property type="entry name" value="FecR"/>
    <property type="match status" value="1"/>
</dbReference>
<dbReference type="PIRSF" id="PIRSF018266">
    <property type="entry name" value="FecR"/>
    <property type="match status" value="1"/>
</dbReference>
<evidence type="ECO:0000259" key="2">
    <source>
        <dbReference type="Pfam" id="PF04773"/>
    </source>
</evidence>
<reference evidence="4" key="1">
    <citation type="submission" date="2020-06" db="EMBL/GenBank/DDBJ databases">
        <authorList>
            <person name="Dong N."/>
        </authorList>
    </citation>
    <scope>NUCLEOTIDE SEQUENCE</scope>
    <source>
        <strain evidence="4">R1692</strain>
    </source>
</reference>
<keyword evidence="1" id="KW-1133">Transmembrane helix</keyword>
<evidence type="ECO:0000313" key="5">
    <source>
        <dbReference type="Proteomes" id="UP001170954"/>
    </source>
</evidence>
<dbReference type="InterPro" id="IPR006860">
    <property type="entry name" value="FecR"/>
</dbReference>
<evidence type="ECO:0000256" key="1">
    <source>
        <dbReference type="SAM" id="Phobius"/>
    </source>
</evidence>
<keyword evidence="1" id="KW-0472">Membrane</keyword>
<dbReference type="RefSeq" id="WP_286651163.1">
    <property type="nucleotide sequence ID" value="NZ_JACAGK010000020.1"/>
</dbReference>
<dbReference type="EMBL" id="JACAGK010000020">
    <property type="protein sequence ID" value="MDM1048332.1"/>
    <property type="molecule type" value="Genomic_DNA"/>
</dbReference>
<feature type="domain" description="Protein FecR C-terminal" evidence="3">
    <location>
        <begin position="313"/>
        <end position="374"/>
    </location>
</feature>
<dbReference type="Gene3D" id="3.55.50.30">
    <property type="match status" value="1"/>
</dbReference>
<keyword evidence="5" id="KW-1185">Reference proteome</keyword>
<keyword evidence="1" id="KW-0812">Transmembrane</keyword>
<gene>
    <name evidence="4" type="ORF">HX018_08790</name>
</gene>
<feature type="transmembrane region" description="Helical" evidence="1">
    <location>
        <begin position="73"/>
        <end position="93"/>
    </location>
</feature>
<accession>A0ABT7NM93</accession>
<dbReference type="Gene3D" id="2.60.120.1440">
    <property type="match status" value="1"/>
</dbReference>
<dbReference type="PANTHER" id="PTHR30273:SF2">
    <property type="entry name" value="PROTEIN FECR"/>
    <property type="match status" value="1"/>
</dbReference>
<sequence>MNKQLGAQLVKKYLSGLATQKEQHIVEEWYAFNRMGEPAIDSPEDFMRIKSEMWATIDHRSRINSKTMQKRRWLSYAAAVLILMCAVGIYKWLLPQKEYDVINYAGPEIKAGHTGATLTLSDGTEIDLNSADAGLITSGYGVRVSKNAQGALVYTEEKDAHKAPNNITNTVTTRNGEIFEVVLPDGSRVWLNSASSLTFKSDLAKNSTRTVKLQGEGYFEVSKNRRPFIVATESQQVHVLGTHFNINAYAESKGLVKTTLLEGAVNVVTGKSEQQILPGEQAVNKMGQIDVHLQDTEDILAWKNGYFKIDGNIYEIMLSIGRWYDVDVQFTETVPKELKLWGYISRSNDLITTLRQIERTNKVKFKIKERTITVTN</sequence>
<comment type="caution">
    <text evidence="4">The sequence shown here is derived from an EMBL/GenBank/DDBJ whole genome shotgun (WGS) entry which is preliminary data.</text>
</comment>
<evidence type="ECO:0000313" key="4">
    <source>
        <dbReference type="EMBL" id="MDM1048332.1"/>
    </source>
</evidence>
<evidence type="ECO:0000259" key="3">
    <source>
        <dbReference type="Pfam" id="PF16344"/>
    </source>
</evidence>
<protein>
    <submittedName>
        <fullName evidence="4">FecR family protein</fullName>
    </submittedName>
</protein>
<dbReference type="InterPro" id="IPR012373">
    <property type="entry name" value="Ferrdict_sens_TM"/>
</dbReference>
<name>A0ABT7NM93_9SPHI</name>
<dbReference type="Proteomes" id="UP001170954">
    <property type="component" value="Unassembled WGS sequence"/>
</dbReference>
<dbReference type="PANTHER" id="PTHR30273">
    <property type="entry name" value="PERIPLASMIC SIGNAL SENSOR AND SIGMA FACTOR ACTIVATOR FECR-RELATED"/>
    <property type="match status" value="1"/>
</dbReference>
<dbReference type="InterPro" id="IPR032508">
    <property type="entry name" value="FecR_C"/>
</dbReference>
<organism evidence="4 5">
    <name type="scientific">Sphingobacterium hotanense</name>
    <dbReference type="NCBI Taxonomy" id="649196"/>
    <lineage>
        <taxon>Bacteria</taxon>
        <taxon>Pseudomonadati</taxon>
        <taxon>Bacteroidota</taxon>
        <taxon>Sphingobacteriia</taxon>
        <taxon>Sphingobacteriales</taxon>
        <taxon>Sphingobacteriaceae</taxon>
        <taxon>Sphingobacterium</taxon>
    </lineage>
</organism>
<proteinExistence type="predicted"/>
<feature type="domain" description="FecR protein" evidence="2">
    <location>
        <begin position="170"/>
        <end position="266"/>
    </location>
</feature>
<dbReference type="Pfam" id="PF16344">
    <property type="entry name" value="FecR_C"/>
    <property type="match status" value="1"/>
</dbReference>